<sequence length="98" mass="11173">MCPPKGIRMPCEKMRAVFRSEVSQEVCDQSTDDGPSLVYTLLQCLVTILINMYCSKPSTPFQFEKHYFVDDIFDQDAILGELASAQYLYNDKESTTSE</sequence>
<proteinExistence type="predicted"/>
<keyword evidence="1" id="KW-1185">Reference proteome</keyword>
<accession>A0A5S6R243</accession>
<name>A0A5S6R243_TRIMR</name>
<protein>
    <submittedName>
        <fullName evidence="2">Uncharacterized protein</fullName>
    </submittedName>
</protein>
<evidence type="ECO:0000313" key="2">
    <source>
        <dbReference type="WBParaSite" id="TMUE_3000013716.1"/>
    </source>
</evidence>
<organism evidence="1 2">
    <name type="scientific">Trichuris muris</name>
    <name type="common">Mouse whipworm</name>
    <dbReference type="NCBI Taxonomy" id="70415"/>
    <lineage>
        <taxon>Eukaryota</taxon>
        <taxon>Metazoa</taxon>
        <taxon>Ecdysozoa</taxon>
        <taxon>Nematoda</taxon>
        <taxon>Enoplea</taxon>
        <taxon>Dorylaimia</taxon>
        <taxon>Trichinellida</taxon>
        <taxon>Trichuridae</taxon>
        <taxon>Trichuris</taxon>
    </lineage>
</organism>
<evidence type="ECO:0000313" key="1">
    <source>
        <dbReference type="Proteomes" id="UP000046395"/>
    </source>
</evidence>
<dbReference type="AlphaFoldDB" id="A0A5S6R243"/>
<dbReference type="WBParaSite" id="TMUE_3000013716.1">
    <property type="protein sequence ID" value="TMUE_3000013716.1"/>
    <property type="gene ID" value="WBGene00291729"/>
</dbReference>
<reference evidence="2" key="1">
    <citation type="submission" date="2019-12" db="UniProtKB">
        <authorList>
            <consortium name="WormBaseParasite"/>
        </authorList>
    </citation>
    <scope>IDENTIFICATION</scope>
</reference>
<dbReference type="Proteomes" id="UP000046395">
    <property type="component" value="Unassembled WGS sequence"/>
</dbReference>